<dbReference type="EMBL" id="KV449931">
    <property type="protein sequence ID" value="OAX30786.1"/>
    <property type="molecule type" value="Genomic_DNA"/>
</dbReference>
<organism evidence="1 2">
    <name type="scientific">Rhizopogon vinicolor AM-OR11-026</name>
    <dbReference type="NCBI Taxonomy" id="1314800"/>
    <lineage>
        <taxon>Eukaryota</taxon>
        <taxon>Fungi</taxon>
        <taxon>Dikarya</taxon>
        <taxon>Basidiomycota</taxon>
        <taxon>Agaricomycotina</taxon>
        <taxon>Agaricomycetes</taxon>
        <taxon>Agaricomycetidae</taxon>
        <taxon>Boletales</taxon>
        <taxon>Suillineae</taxon>
        <taxon>Rhizopogonaceae</taxon>
        <taxon>Rhizopogon</taxon>
    </lineage>
</organism>
<dbReference type="InParanoid" id="A0A1B7MDX0"/>
<protein>
    <submittedName>
        <fullName evidence="1">Uncharacterized protein</fullName>
    </submittedName>
</protein>
<dbReference type="AlphaFoldDB" id="A0A1B7MDX0"/>
<name>A0A1B7MDX0_9AGAM</name>
<dbReference type="Proteomes" id="UP000092154">
    <property type="component" value="Unassembled WGS sequence"/>
</dbReference>
<dbReference type="OrthoDB" id="2688894at2759"/>
<accession>A0A1B7MDX0</accession>
<evidence type="ECO:0000313" key="1">
    <source>
        <dbReference type="EMBL" id="OAX30786.1"/>
    </source>
</evidence>
<sequence length="60" mass="6530">MIFNGVGQVVSFAQMFVLGPRLILSVRQYNAKLVESFDAGTGMIAIAFQEQLHVSIDGDV</sequence>
<proteinExistence type="predicted"/>
<gene>
    <name evidence="1" type="ORF">K503DRAFT_778037</name>
</gene>
<evidence type="ECO:0000313" key="2">
    <source>
        <dbReference type="Proteomes" id="UP000092154"/>
    </source>
</evidence>
<reference evidence="1 2" key="1">
    <citation type="submission" date="2016-06" db="EMBL/GenBank/DDBJ databases">
        <title>Comparative genomics of the ectomycorrhizal sister species Rhizopogon vinicolor and Rhizopogon vesiculosus (Basidiomycota: Boletales) reveals a divergence of the mating type B locus.</title>
        <authorList>
            <consortium name="DOE Joint Genome Institute"/>
            <person name="Mujic A.B."/>
            <person name="Kuo A."/>
            <person name="Tritt A."/>
            <person name="Lipzen A."/>
            <person name="Chen C."/>
            <person name="Johnson J."/>
            <person name="Sharma A."/>
            <person name="Barry K."/>
            <person name="Grigoriev I.V."/>
            <person name="Spatafora J.W."/>
        </authorList>
    </citation>
    <scope>NUCLEOTIDE SEQUENCE [LARGE SCALE GENOMIC DNA]</scope>
    <source>
        <strain evidence="1 2">AM-OR11-026</strain>
    </source>
</reference>
<keyword evidence="2" id="KW-1185">Reference proteome</keyword>